<dbReference type="PATRIC" id="fig|1705561.3.peg.2481"/>
<dbReference type="InterPro" id="IPR000644">
    <property type="entry name" value="CBS_dom"/>
</dbReference>
<evidence type="ECO:0000256" key="6">
    <source>
        <dbReference type="ARBA" id="ARBA00023136"/>
    </source>
</evidence>
<keyword evidence="13" id="KW-1185">Reference proteome</keyword>
<evidence type="ECO:0000259" key="10">
    <source>
        <dbReference type="PROSITE" id="PS51371"/>
    </source>
</evidence>
<evidence type="ECO:0000256" key="3">
    <source>
        <dbReference type="ARBA" id="ARBA00022692"/>
    </source>
</evidence>
<dbReference type="PROSITE" id="PS51371">
    <property type="entry name" value="CBS"/>
    <property type="match status" value="2"/>
</dbReference>
<protein>
    <submittedName>
        <fullName evidence="12">Transporter associated domain protein</fullName>
    </submittedName>
</protein>
<evidence type="ECO:0000313" key="13">
    <source>
        <dbReference type="Proteomes" id="UP000037688"/>
    </source>
</evidence>
<feature type="transmembrane region" description="Helical" evidence="9">
    <location>
        <begin position="6"/>
        <end position="30"/>
    </location>
</feature>
<evidence type="ECO:0000259" key="11">
    <source>
        <dbReference type="PROSITE" id="PS51846"/>
    </source>
</evidence>
<dbReference type="PROSITE" id="PS51846">
    <property type="entry name" value="CNNM"/>
    <property type="match status" value="1"/>
</dbReference>
<dbReference type="InterPro" id="IPR002550">
    <property type="entry name" value="CNNM"/>
</dbReference>
<dbReference type="Gene3D" id="3.10.580.10">
    <property type="entry name" value="CBS-domain"/>
    <property type="match status" value="1"/>
</dbReference>
<feature type="transmembrane region" description="Helical" evidence="9">
    <location>
        <begin position="60"/>
        <end position="79"/>
    </location>
</feature>
<dbReference type="GO" id="GO:0005886">
    <property type="term" value="C:plasma membrane"/>
    <property type="evidence" value="ECO:0007669"/>
    <property type="project" value="UniProtKB-SubCell"/>
</dbReference>
<comment type="caution">
    <text evidence="12">The sequence shown here is derived from an EMBL/GenBank/DDBJ whole genome shotgun (WGS) entry which is preliminary data.</text>
</comment>
<sequence>MDGIIALNLFLVAVFIGLTAFFVGAEFAILKVRMSRIDQLILEGNKKAVLAKKVAHNLDYYLSACQLGITITALVLGALGEPTVEKMLHPLFERLEVPAALSTVLSYGIALAIITFLHVVIGELAPKTLAIQFAEKMTLLLAPPLYWFGKIMNPFIYALNGAARLLLGLFGIKPAGHDTVHSEEELKLIMAQSYESGEINQTELDYLKNIFAFDERLLQEIMIRKEKIVTIDKEMPQDRMIEVLKQHEYTRFPVIKKENPDHFVGFIHTKEMLTSVAAGRAFNMDTFVHDMLKFSELSPIKDVLIQMQQSRSHIAAVHNAEGATVGLVTMEDILEEIVGDIKDEYDGKDLVQPPKRLKLT</sequence>
<feature type="domain" description="CBS" evidence="10">
    <location>
        <begin position="222"/>
        <end position="282"/>
    </location>
</feature>
<dbReference type="SUPFAM" id="SSF54631">
    <property type="entry name" value="CBS-domain pair"/>
    <property type="match status" value="1"/>
</dbReference>
<dbReference type="CDD" id="cd04590">
    <property type="entry name" value="CBS_pair_CorC_HlyC_assoc"/>
    <property type="match status" value="1"/>
</dbReference>
<evidence type="ECO:0000256" key="8">
    <source>
        <dbReference type="PROSITE-ProRule" id="PRU01193"/>
    </source>
</evidence>
<comment type="subcellular location">
    <subcellularLocation>
        <location evidence="1">Cell membrane</location>
        <topology evidence="1">Multi-pass membrane protein</topology>
    </subcellularLocation>
</comment>
<dbReference type="EMBL" id="LITU01000056">
    <property type="protein sequence ID" value="KOY16094.1"/>
    <property type="molecule type" value="Genomic_DNA"/>
</dbReference>
<dbReference type="PANTHER" id="PTHR43099">
    <property type="entry name" value="UPF0053 PROTEIN YRKA"/>
    <property type="match status" value="1"/>
</dbReference>
<proteinExistence type="predicted"/>
<keyword evidence="2" id="KW-1003">Cell membrane</keyword>
<evidence type="ECO:0000256" key="7">
    <source>
        <dbReference type="PROSITE-ProRule" id="PRU00703"/>
    </source>
</evidence>
<dbReference type="PANTHER" id="PTHR43099:SF2">
    <property type="entry name" value="UPF0053 PROTEIN YRKA"/>
    <property type="match status" value="1"/>
</dbReference>
<feature type="domain" description="CBS" evidence="10">
    <location>
        <begin position="284"/>
        <end position="344"/>
    </location>
</feature>
<dbReference type="Pfam" id="PF01595">
    <property type="entry name" value="CNNM"/>
    <property type="match status" value="1"/>
</dbReference>
<dbReference type="OrthoDB" id="9798188at2"/>
<evidence type="ECO:0000256" key="9">
    <source>
        <dbReference type="SAM" id="Phobius"/>
    </source>
</evidence>
<evidence type="ECO:0000313" key="12">
    <source>
        <dbReference type="EMBL" id="KOY16094.1"/>
    </source>
</evidence>
<dbReference type="Proteomes" id="UP000037688">
    <property type="component" value="Unassembled WGS sequence"/>
</dbReference>
<dbReference type="RefSeq" id="WP_053781189.1">
    <property type="nucleotide sequence ID" value="NZ_LITU01000056.1"/>
</dbReference>
<feature type="domain" description="CNNM transmembrane" evidence="11">
    <location>
        <begin position="1"/>
        <end position="203"/>
    </location>
</feature>
<name>A0A0N0C4P1_9BACL</name>
<organism evidence="12 13">
    <name type="scientific">Paenibacillus xylanivorans</name>
    <dbReference type="NCBI Taxonomy" id="1705561"/>
    <lineage>
        <taxon>Bacteria</taxon>
        <taxon>Bacillati</taxon>
        <taxon>Bacillota</taxon>
        <taxon>Bacilli</taxon>
        <taxon>Bacillales</taxon>
        <taxon>Paenibacillaceae</taxon>
        <taxon>Paenibacillus</taxon>
    </lineage>
</organism>
<feature type="transmembrane region" description="Helical" evidence="9">
    <location>
        <begin position="99"/>
        <end position="121"/>
    </location>
</feature>
<evidence type="ECO:0000256" key="4">
    <source>
        <dbReference type="ARBA" id="ARBA00022737"/>
    </source>
</evidence>
<keyword evidence="5 8" id="KW-1133">Transmembrane helix</keyword>
<keyword evidence="6 8" id="KW-0472">Membrane</keyword>
<evidence type="ECO:0000256" key="1">
    <source>
        <dbReference type="ARBA" id="ARBA00004651"/>
    </source>
</evidence>
<gene>
    <name evidence="12" type="ORF">AMS66_12885</name>
</gene>
<keyword evidence="7" id="KW-0129">CBS domain</keyword>
<accession>A0A0N0C4P1</accession>
<reference evidence="12 13" key="1">
    <citation type="submission" date="2015-08" db="EMBL/GenBank/DDBJ databases">
        <title>Draft genome sequence of cellulolytic and xylanolytic Paenibacillus sp. A59, isolated from a decaying forest soil from Patagonia, Argentina.</title>
        <authorList>
            <person name="Ghio S."/>
            <person name="Caceres A.M."/>
            <person name="Talia P."/>
            <person name="Grasso D."/>
            <person name="Campos E."/>
        </authorList>
    </citation>
    <scope>NUCLEOTIDE SEQUENCE [LARGE SCALE GENOMIC DNA]</scope>
    <source>
        <strain evidence="12 13">A59</strain>
    </source>
</reference>
<dbReference type="Pfam" id="PF00571">
    <property type="entry name" value="CBS"/>
    <property type="match status" value="2"/>
</dbReference>
<dbReference type="InterPro" id="IPR044751">
    <property type="entry name" value="Ion_transp-like_CBS"/>
</dbReference>
<evidence type="ECO:0000256" key="2">
    <source>
        <dbReference type="ARBA" id="ARBA00022475"/>
    </source>
</evidence>
<dbReference type="InterPro" id="IPR046342">
    <property type="entry name" value="CBS_dom_sf"/>
</dbReference>
<evidence type="ECO:0000256" key="5">
    <source>
        <dbReference type="ARBA" id="ARBA00022989"/>
    </source>
</evidence>
<keyword evidence="4" id="KW-0677">Repeat</keyword>
<dbReference type="AlphaFoldDB" id="A0A0N0C4P1"/>
<keyword evidence="3 8" id="KW-0812">Transmembrane</keyword>
<dbReference type="InterPro" id="IPR051676">
    <property type="entry name" value="UPF0053_domain"/>
</dbReference>